<evidence type="ECO:0000313" key="2">
    <source>
        <dbReference type="EMBL" id="MBK7423946.1"/>
    </source>
</evidence>
<dbReference type="PANTHER" id="PTHR32432:SF3">
    <property type="entry name" value="ETHANOLAMINE UTILIZATION PROTEIN EUTJ"/>
    <property type="match status" value="1"/>
</dbReference>
<evidence type="ECO:0000313" key="3">
    <source>
        <dbReference type="Proteomes" id="UP000886602"/>
    </source>
</evidence>
<feature type="domain" description="SHS2" evidence="1">
    <location>
        <begin position="2"/>
        <end position="168"/>
    </location>
</feature>
<dbReference type="GO" id="GO:0051301">
    <property type="term" value="P:cell division"/>
    <property type="evidence" value="ECO:0007669"/>
    <property type="project" value="InterPro"/>
</dbReference>
<dbReference type="InterPro" id="IPR003494">
    <property type="entry name" value="SHS2_FtsA"/>
</dbReference>
<evidence type="ECO:0000259" key="1">
    <source>
        <dbReference type="SMART" id="SM00842"/>
    </source>
</evidence>
<dbReference type="InterPro" id="IPR043129">
    <property type="entry name" value="ATPase_NBD"/>
</dbReference>
<comment type="caution">
    <text evidence="2">The sequence shown here is derived from an EMBL/GenBank/DDBJ whole genome shotgun (WGS) entry which is preliminary data.</text>
</comment>
<dbReference type="InterPro" id="IPR005883">
    <property type="entry name" value="PilM"/>
</dbReference>
<dbReference type="NCBIfam" id="TIGR01175">
    <property type="entry name" value="pilM"/>
    <property type="match status" value="1"/>
</dbReference>
<dbReference type="PIRSF" id="PIRSF019169">
    <property type="entry name" value="PilM"/>
    <property type="match status" value="1"/>
</dbReference>
<organism evidence="2 3">
    <name type="scientific">Candidatus Propionivibrio dominans</name>
    <dbReference type="NCBI Taxonomy" id="2954373"/>
    <lineage>
        <taxon>Bacteria</taxon>
        <taxon>Pseudomonadati</taxon>
        <taxon>Pseudomonadota</taxon>
        <taxon>Betaproteobacteria</taxon>
        <taxon>Rhodocyclales</taxon>
        <taxon>Rhodocyclaceae</taxon>
        <taxon>Propionivibrio</taxon>
    </lineage>
</organism>
<dbReference type="EMBL" id="JADJNC010000020">
    <property type="protein sequence ID" value="MBK7423946.1"/>
    <property type="molecule type" value="Genomic_DNA"/>
</dbReference>
<proteinExistence type="predicted"/>
<dbReference type="Proteomes" id="UP000886602">
    <property type="component" value="Unassembled WGS sequence"/>
</dbReference>
<dbReference type="InterPro" id="IPR050696">
    <property type="entry name" value="FtsA/MreB"/>
</dbReference>
<dbReference type="Pfam" id="PF11104">
    <property type="entry name" value="PilM_2"/>
    <property type="match status" value="1"/>
</dbReference>
<reference evidence="2" key="1">
    <citation type="submission" date="2020-10" db="EMBL/GenBank/DDBJ databases">
        <title>Connecting structure to function with the recovery of over 1000 high-quality activated sludge metagenome-assembled genomes encoding full-length rRNA genes using long-read sequencing.</title>
        <authorList>
            <person name="Singleton C.M."/>
            <person name="Petriglieri F."/>
            <person name="Kristensen J.M."/>
            <person name="Kirkegaard R.H."/>
            <person name="Michaelsen T.Y."/>
            <person name="Andersen M.H."/>
            <person name="Karst S.M."/>
            <person name="Dueholm M.S."/>
            <person name="Nielsen P.H."/>
            <person name="Albertsen M."/>
        </authorList>
    </citation>
    <scope>NUCLEOTIDE SEQUENCE</scope>
    <source>
        <strain evidence="2">EsbW_18-Q3-R4-48_MAXAC.044</strain>
    </source>
</reference>
<dbReference type="Gene3D" id="3.30.420.40">
    <property type="match status" value="2"/>
</dbReference>
<sequence length="344" mass="37560">MGLDISSSSVKMVELASDGKSGYRVERYTIEVLPRDAVADGNIVNLEAAAETVRRAWKKMATSTRNVAIALPASHVITKKIIVAAGQREEALELQVESEANQYIPFALEEVNLDFQVVGQAPSSPDELEVLIAASRKEKVEDRVAVVESAGLKPIVMDVESYAVFSAFELIEKQLPEGGKGQIIALVDVGANVMNLTVLRNGQQLYVREQAFGGNQLTQDIARLFGMNFEEAEAEKRRNNLPDNYEAELLHPFVESMALEVSRALQFFFTSTQFNQVNHIVLAGGCAVLPGADEVVASRTQINTIIANPFADMVLSERVRAKSLLADSSSLMAACGLALRRFDE</sequence>
<dbReference type="SMART" id="SM00842">
    <property type="entry name" value="FtsA"/>
    <property type="match status" value="1"/>
</dbReference>
<dbReference type="AlphaFoldDB" id="A0A9D7I859"/>
<dbReference type="CDD" id="cd24049">
    <property type="entry name" value="ASKHA_NBD_PilM"/>
    <property type="match status" value="1"/>
</dbReference>
<dbReference type="SUPFAM" id="SSF53067">
    <property type="entry name" value="Actin-like ATPase domain"/>
    <property type="match status" value="2"/>
</dbReference>
<name>A0A9D7I859_9RHOO</name>
<dbReference type="PANTHER" id="PTHR32432">
    <property type="entry name" value="CELL DIVISION PROTEIN FTSA-RELATED"/>
    <property type="match status" value="1"/>
</dbReference>
<accession>A0A9D7I859</accession>
<protein>
    <submittedName>
        <fullName evidence="2">Pilus assembly protein PilM</fullName>
    </submittedName>
</protein>
<dbReference type="Gene3D" id="3.30.1490.300">
    <property type="match status" value="1"/>
</dbReference>
<gene>
    <name evidence="2" type="ORF">IPJ48_13035</name>
</gene>